<evidence type="ECO:0000313" key="1">
    <source>
        <dbReference type="EMBL" id="GAA3379090.1"/>
    </source>
</evidence>
<dbReference type="SUPFAM" id="SSF143212">
    <property type="entry name" value="Rv2632c-like"/>
    <property type="match status" value="1"/>
</dbReference>
<reference evidence="2" key="1">
    <citation type="journal article" date="2019" name="Int. J. Syst. Evol. Microbiol.">
        <title>The Global Catalogue of Microorganisms (GCM) 10K type strain sequencing project: providing services to taxonomists for standard genome sequencing and annotation.</title>
        <authorList>
            <consortium name="The Broad Institute Genomics Platform"/>
            <consortium name="The Broad Institute Genome Sequencing Center for Infectious Disease"/>
            <person name="Wu L."/>
            <person name="Ma J."/>
        </authorList>
    </citation>
    <scope>NUCLEOTIDE SEQUENCE [LARGE SCALE GENOMIC DNA]</scope>
    <source>
        <strain evidence="2">JCM 9651</strain>
    </source>
</reference>
<protein>
    <recommendedName>
        <fullName evidence="3">DUF1876 domain-containing protein</fullName>
    </recommendedName>
</protein>
<evidence type="ECO:0008006" key="3">
    <source>
        <dbReference type="Google" id="ProtNLM"/>
    </source>
</evidence>
<dbReference type="InterPro" id="IPR015057">
    <property type="entry name" value="Rv2632c-like"/>
</dbReference>
<evidence type="ECO:0000313" key="2">
    <source>
        <dbReference type="Proteomes" id="UP001499990"/>
    </source>
</evidence>
<accession>A0ABP6SKM6</accession>
<keyword evidence="2" id="KW-1185">Reference proteome</keyword>
<proteinExistence type="predicted"/>
<sequence length="109" mass="11752">MKKANVRRCAMTRTLEWKVGLYLVEEDGTTRARAVLDTGTVSLTGQGVARCNPEDVDVPAIGDELAASRAMRDLAEQLMRVADRDLEGVGAGQASRRTLTGYGWPDATA</sequence>
<organism evidence="1 2">
    <name type="scientific">Streptomyces sannanensis</name>
    <dbReference type="NCBI Taxonomy" id="285536"/>
    <lineage>
        <taxon>Bacteria</taxon>
        <taxon>Bacillati</taxon>
        <taxon>Actinomycetota</taxon>
        <taxon>Actinomycetes</taxon>
        <taxon>Kitasatosporales</taxon>
        <taxon>Streptomycetaceae</taxon>
        <taxon>Streptomyces</taxon>
    </lineage>
</organism>
<name>A0ABP6SKM6_9ACTN</name>
<comment type="caution">
    <text evidence="1">The sequence shown here is derived from an EMBL/GenBank/DDBJ whole genome shotgun (WGS) entry which is preliminary data.</text>
</comment>
<dbReference type="EMBL" id="BAAAYL010000001">
    <property type="protein sequence ID" value="GAA3379090.1"/>
    <property type="molecule type" value="Genomic_DNA"/>
</dbReference>
<dbReference type="Proteomes" id="UP001499990">
    <property type="component" value="Unassembled WGS sequence"/>
</dbReference>
<dbReference type="InterPro" id="IPR038070">
    <property type="entry name" value="Rv2632c-like_sf"/>
</dbReference>
<dbReference type="Gene3D" id="3.30.160.240">
    <property type="entry name" value="Rv1738"/>
    <property type="match status" value="1"/>
</dbReference>
<dbReference type="Pfam" id="PF08962">
    <property type="entry name" value="Rv2632c-like"/>
    <property type="match status" value="1"/>
</dbReference>
<gene>
    <name evidence="1" type="ORF">GCM10020367_61250</name>
</gene>